<feature type="signal peptide" evidence="1">
    <location>
        <begin position="1"/>
        <end position="36"/>
    </location>
</feature>
<keyword evidence="4" id="KW-1185">Reference proteome</keyword>
<sequence>MDVFPAARRRPRWGGPVAAVLMAVPAVVGISAPASAAPVAAAPGEPTAPVVVFTEDFERGQGAAVTWVDDYVGPGPLGQTYTADPVWLRSCNGIVASALNQAADPPGAGCGGWWPRVKDLARVLGDWSNGTGPTNHAVTAYTHADPGAGRTQLQSVTPIPLAAVNRFVSFSVDIAEQNCYAQHARYAFYLLDGGTAVPTFQRPITPCEDATTVVNGTSVGTFHSDAPVLFTGTSVGLRLVNQQASGNGNDSAFDNIRLLDVTPRLDIGYGPGTIEVGQTADLTFTVTNTSELSAKSGWSFRFAVPPGLTAVNPPRATTCADMVFSTTGAADFAAAGTLPAGAASCTITVPVRASIVGAHRTCADDVTPLVGLDPPGCTTLTVVGPTLAFDAHAHGALLSTPLALLPPLAPADLTCTTAPGTVGSTLADTPIPLVGSAAVIADEAAGTVDANGLRTARATAHTSALNLLNGLITADELRAESVVSSTPNGTITTSGTSTLSNLRVAGRRIVPTPNLRITIPLVGTITTDEQLPRPNGITVNAIHVKLLLGTDIVIGHTRASLSTPGSPCTP</sequence>
<dbReference type="InterPro" id="IPR057693">
    <property type="entry name" value="DUF7933"/>
</dbReference>
<evidence type="ECO:0000313" key="3">
    <source>
        <dbReference type="EMBL" id="SER26915.1"/>
    </source>
</evidence>
<dbReference type="Pfam" id="PF25564">
    <property type="entry name" value="DUF7933"/>
    <property type="match status" value="1"/>
</dbReference>
<accession>A0A1H9MU38</accession>
<evidence type="ECO:0000259" key="2">
    <source>
        <dbReference type="Pfam" id="PF25564"/>
    </source>
</evidence>
<gene>
    <name evidence="3" type="ORF">SAMN04487818_102323</name>
</gene>
<organism evidence="3 4">
    <name type="scientific">Actinokineospora terrae</name>
    <dbReference type="NCBI Taxonomy" id="155974"/>
    <lineage>
        <taxon>Bacteria</taxon>
        <taxon>Bacillati</taxon>
        <taxon>Actinomycetota</taxon>
        <taxon>Actinomycetes</taxon>
        <taxon>Pseudonocardiales</taxon>
        <taxon>Pseudonocardiaceae</taxon>
        <taxon>Actinokineospora</taxon>
    </lineage>
</organism>
<dbReference type="RefSeq" id="WP_143073361.1">
    <property type="nucleotide sequence ID" value="NZ_FOGI01000002.1"/>
</dbReference>
<feature type="domain" description="DUF7933" evidence="2">
    <location>
        <begin position="265"/>
        <end position="372"/>
    </location>
</feature>
<keyword evidence="1" id="KW-0732">Signal</keyword>
<dbReference type="STRING" id="155974.SAMN04487818_102323"/>
<feature type="chain" id="PRO_5011703718" description="DUF7933 domain-containing protein" evidence="1">
    <location>
        <begin position="37"/>
        <end position="570"/>
    </location>
</feature>
<proteinExistence type="predicted"/>
<dbReference type="NCBIfam" id="NF040603">
    <property type="entry name" value="choice_anch_P"/>
    <property type="match status" value="1"/>
</dbReference>
<dbReference type="EMBL" id="FOGI01000002">
    <property type="protein sequence ID" value="SER26915.1"/>
    <property type="molecule type" value="Genomic_DNA"/>
</dbReference>
<dbReference type="Proteomes" id="UP000199051">
    <property type="component" value="Unassembled WGS sequence"/>
</dbReference>
<protein>
    <recommendedName>
        <fullName evidence="2">DUF7933 domain-containing protein</fullName>
    </recommendedName>
</protein>
<evidence type="ECO:0000313" key="4">
    <source>
        <dbReference type="Proteomes" id="UP000199051"/>
    </source>
</evidence>
<name>A0A1H9MU38_9PSEU</name>
<evidence type="ECO:0000256" key="1">
    <source>
        <dbReference type="SAM" id="SignalP"/>
    </source>
</evidence>
<dbReference type="AlphaFoldDB" id="A0A1H9MU38"/>
<reference evidence="4" key="1">
    <citation type="submission" date="2016-10" db="EMBL/GenBank/DDBJ databases">
        <authorList>
            <person name="Varghese N."/>
            <person name="Submissions S."/>
        </authorList>
    </citation>
    <scope>NUCLEOTIDE SEQUENCE [LARGE SCALE GENOMIC DNA]</scope>
    <source>
        <strain evidence="4">DSM 44260</strain>
    </source>
</reference>